<dbReference type="AlphaFoldDB" id="A0AA38GFZ0"/>
<dbReference type="InterPro" id="IPR012479">
    <property type="entry name" value="SAP30BP"/>
</dbReference>
<comment type="caution">
    <text evidence="2">The sequence shown here is derived from an EMBL/GenBank/DDBJ whole genome shotgun (WGS) entry which is preliminary data.</text>
</comment>
<accession>A0AA38GFZ0</accession>
<dbReference type="GO" id="GO:0005634">
    <property type="term" value="C:nucleus"/>
    <property type="evidence" value="ECO:0007669"/>
    <property type="project" value="TreeGrafter"/>
</dbReference>
<dbReference type="GO" id="GO:0006355">
    <property type="term" value="P:regulation of DNA-templated transcription"/>
    <property type="evidence" value="ECO:0007669"/>
    <property type="project" value="InterPro"/>
</dbReference>
<evidence type="ECO:0000313" key="2">
    <source>
        <dbReference type="EMBL" id="KAH9321128.1"/>
    </source>
</evidence>
<dbReference type="PANTHER" id="PTHR13464">
    <property type="entry name" value="TRANSCRIPTIONAL REGULATOR PROTEIN HCNGP"/>
    <property type="match status" value="1"/>
</dbReference>
<reference evidence="2 3" key="1">
    <citation type="journal article" date="2021" name="Nat. Plants">
        <title>The Taxus genome provides insights into paclitaxel biosynthesis.</title>
        <authorList>
            <person name="Xiong X."/>
            <person name="Gou J."/>
            <person name="Liao Q."/>
            <person name="Li Y."/>
            <person name="Zhou Q."/>
            <person name="Bi G."/>
            <person name="Li C."/>
            <person name="Du R."/>
            <person name="Wang X."/>
            <person name="Sun T."/>
            <person name="Guo L."/>
            <person name="Liang H."/>
            <person name="Lu P."/>
            <person name="Wu Y."/>
            <person name="Zhang Z."/>
            <person name="Ro D.K."/>
            <person name="Shang Y."/>
            <person name="Huang S."/>
            <person name="Yan J."/>
        </authorList>
    </citation>
    <scope>NUCLEOTIDE SEQUENCE [LARGE SCALE GENOMIC DNA]</scope>
    <source>
        <strain evidence="2">Ta-2019</strain>
    </source>
</reference>
<dbReference type="Pfam" id="PF07818">
    <property type="entry name" value="HCNGP"/>
    <property type="match status" value="1"/>
</dbReference>
<proteinExistence type="predicted"/>
<sequence length="420" mass="45824">MSGKRKAEGIALLSLYNDEDMDVDEDMDEEENEEEETSPVELSPSPQAPLDVEKKPSRSPSPAIKSPVEAQRPSKGGLGIVDYAHDEMAVSPEPEEGEIVSTGLSDFGQEHLAGDGGPLDWTPPEMGQLLTPGKTSTPQPVLLVEGIAKPENDTQPVDPVTTKEPEVAVSPKLNGVAKIELQQPEQDPLADFLPPPSTTKCSEELQNKINRYLTLKNAGRSFNEELRNSKGYRNPDFLQRAVKYQEIDQIGSCFRKDIFDPHGYDPSDYYDALALELKREFERREQEKKKSQRVDFAHGGVQTASVPPVPKPVVQVIGGQKNAVGATSASANVPSQIATSATDSGKFDSWQSKKSKWDKVDGDKKNPLPPGAQDAMAAASAHAALLNAANAGAGYTAFAQQKRKEAEEKRSHERRSERRS</sequence>
<name>A0AA38GFZ0_TAXCH</name>
<evidence type="ECO:0000256" key="1">
    <source>
        <dbReference type="SAM" id="MobiDB-lite"/>
    </source>
</evidence>
<feature type="compositionally biased region" description="Acidic residues" evidence="1">
    <location>
        <begin position="17"/>
        <end position="38"/>
    </location>
</feature>
<keyword evidence="3" id="KW-1185">Reference proteome</keyword>
<feature type="compositionally biased region" description="Basic and acidic residues" evidence="1">
    <location>
        <begin position="402"/>
        <end position="420"/>
    </location>
</feature>
<protein>
    <recommendedName>
        <fullName evidence="4">SAP30-binding protein</fullName>
    </recommendedName>
</protein>
<organism evidence="2 3">
    <name type="scientific">Taxus chinensis</name>
    <name type="common">Chinese yew</name>
    <name type="synonym">Taxus wallichiana var. chinensis</name>
    <dbReference type="NCBI Taxonomy" id="29808"/>
    <lineage>
        <taxon>Eukaryota</taxon>
        <taxon>Viridiplantae</taxon>
        <taxon>Streptophyta</taxon>
        <taxon>Embryophyta</taxon>
        <taxon>Tracheophyta</taxon>
        <taxon>Spermatophyta</taxon>
        <taxon>Pinopsida</taxon>
        <taxon>Pinidae</taxon>
        <taxon>Conifers II</taxon>
        <taxon>Cupressales</taxon>
        <taxon>Taxaceae</taxon>
        <taxon>Taxus</taxon>
    </lineage>
</organism>
<feature type="region of interest" description="Disordered" evidence="1">
    <location>
        <begin position="1"/>
        <end position="138"/>
    </location>
</feature>
<dbReference type="PANTHER" id="PTHR13464:SF0">
    <property type="entry name" value="SAP30-BINDING PROTEIN"/>
    <property type="match status" value="1"/>
</dbReference>
<gene>
    <name evidence="2" type="ORF">KI387_015767</name>
</gene>
<feature type="region of interest" description="Disordered" evidence="1">
    <location>
        <begin position="338"/>
        <end position="375"/>
    </location>
</feature>
<dbReference type="EMBL" id="JAHRHJ020000003">
    <property type="protein sequence ID" value="KAH9321128.1"/>
    <property type="molecule type" value="Genomic_DNA"/>
</dbReference>
<feature type="region of interest" description="Disordered" evidence="1">
    <location>
        <begin position="398"/>
        <end position="420"/>
    </location>
</feature>
<evidence type="ECO:0008006" key="4">
    <source>
        <dbReference type="Google" id="ProtNLM"/>
    </source>
</evidence>
<feature type="compositionally biased region" description="Basic and acidic residues" evidence="1">
    <location>
        <begin position="355"/>
        <end position="366"/>
    </location>
</feature>
<dbReference type="OMA" id="DPHGYDS"/>
<dbReference type="Proteomes" id="UP000824469">
    <property type="component" value="Unassembled WGS sequence"/>
</dbReference>
<evidence type="ECO:0000313" key="3">
    <source>
        <dbReference type="Proteomes" id="UP000824469"/>
    </source>
</evidence>